<sequence>MSTLTQLRDEIVKNRLLKSIVCRTSPSHNKNILKIQI</sequence>
<dbReference type="AlphaFoldDB" id="A0A0E9Q954"/>
<organism evidence="1">
    <name type="scientific">Anguilla anguilla</name>
    <name type="common">European freshwater eel</name>
    <name type="synonym">Muraena anguilla</name>
    <dbReference type="NCBI Taxonomy" id="7936"/>
    <lineage>
        <taxon>Eukaryota</taxon>
        <taxon>Metazoa</taxon>
        <taxon>Chordata</taxon>
        <taxon>Craniata</taxon>
        <taxon>Vertebrata</taxon>
        <taxon>Euteleostomi</taxon>
        <taxon>Actinopterygii</taxon>
        <taxon>Neopterygii</taxon>
        <taxon>Teleostei</taxon>
        <taxon>Anguilliformes</taxon>
        <taxon>Anguillidae</taxon>
        <taxon>Anguilla</taxon>
    </lineage>
</organism>
<proteinExistence type="predicted"/>
<dbReference type="EMBL" id="GBXM01095919">
    <property type="protein sequence ID" value="JAH12658.1"/>
    <property type="molecule type" value="Transcribed_RNA"/>
</dbReference>
<reference evidence="1" key="2">
    <citation type="journal article" date="2015" name="Fish Shellfish Immunol.">
        <title>Early steps in the European eel (Anguilla anguilla)-Vibrio vulnificus interaction in the gills: Role of the RtxA13 toxin.</title>
        <authorList>
            <person name="Callol A."/>
            <person name="Pajuelo D."/>
            <person name="Ebbesson L."/>
            <person name="Teles M."/>
            <person name="MacKenzie S."/>
            <person name="Amaro C."/>
        </authorList>
    </citation>
    <scope>NUCLEOTIDE SEQUENCE</scope>
</reference>
<accession>A0A0E9Q954</accession>
<protein>
    <submittedName>
        <fullName evidence="1">Uncharacterized protein</fullName>
    </submittedName>
</protein>
<reference evidence="1" key="1">
    <citation type="submission" date="2014-11" db="EMBL/GenBank/DDBJ databases">
        <authorList>
            <person name="Amaro Gonzalez C."/>
        </authorList>
    </citation>
    <scope>NUCLEOTIDE SEQUENCE</scope>
</reference>
<name>A0A0E9Q954_ANGAN</name>
<evidence type="ECO:0000313" key="1">
    <source>
        <dbReference type="EMBL" id="JAH12658.1"/>
    </source>
</evidence>